<comment type="subcellular location">
    <subcellularLocation>
        <location evidence="1">Nucleus</location>
    </subcellularLocation>
</comment>
<evidence type="ECO:0000256" key="4">
    <source>
        <dbReference type="ARBA" id="ARBA00023015"/>
    </source>
</evidence>
<comment type="similarity">
    <text evidence="2">Belongs to the EAF7 family.</text>
</comment>
<keyword evidence="6" id="KW-0539">Nucleus</keyword>
<dbReference type="GO" id="GO:0035267">
    <property type="term" value="C:NuA4 histone acetyltransferase complex"/>
    <property type="evidence" value="ECO:0007669"/>
    <property type="project" value="TreeGrafter"/>
</dbReference>
<evidence type="ECO:0000256" key="5">
    <source>
        <dbReference type="ARBA" id="ARBA00023163"/>
    </source>
</evidence>
<evidence type="ECO:0000256" key="6">
    <source>
        <dbReference type="ARBA" id="ARBA00023242"/>
    </source>
</evidence>
<evidence type="ECO:0000256" key="3">
    <source>
        <dbReference type="ARBA" id="ARBA00022853"/>
    </source>
</evidence>
<organism evidence="8 9">
    <name type="scientific">Mesocestoides corti</name>
    <name type="common">Flatworm</name>
    <dbReference type="NCBI Taxonomy" id="53468"/>
    <lineage>
        <taxon>Eukaryota</taxon>
        <taxon>Metazoa</taxon>
        <taxon>Spiralia</taxon>
        <taxon>Lophotrochozoa</taxon>
        <taxon>Platyhelminthes</taxon>
        <taxon>Cestoda</taxon>
        <taxon>Eucestoda</taxon>
        <taxon>Cyclophyllidea</taxon>
        <taxon>Mesocestoididae</taxon>
        <taxon>Mesocestoides</taxon>
    </lineage>
</organism>
<feature type="compositionally biased region" description="Low complexity" evidence="7">
    <location>
        <begin position="135"/>
        <end position="164"/>
    </location>
</feature>
<keyword evidence="5" id="KW-0804">Transcription</keyword>
<evidence type="ECO:0000256" key="7">
    <source>
        <dbReference type="SAM" id="MobiDB-lite"/>
    </source>
</evidence>
<evidence type="ECO:0000313" key="10">
    <source>
        <dbReference type="WBParaSite" id="MCU_004032-RA"/>
    </source>
</evidence>
<reference evidence="8 9" key="1">
    <citation type="submission" date="2018-10" db="EMBL/GenBank/DDBJ databases">
        <authorList>
            <consortium name="Pathogen Informatics"/>
        </authorList>
    </citation>
    <scope>NUCLEOTIDE SEQUENCE [LARGE SCALE GENOMIC DNA]</scope>
</reference>
<evidence type="ECO:0000313" key="9">
    <source>
        <dbReference type="Proteomes" id="UP000267029"/>
    </source>
</evidence>
<dbReference type="WBParaSite" id="MCU_004032-RA">
    <property type="protein sequence ID" value="MCU_004032-RA"/>
    <property type="gene ID" value="MCU_004032"/>
</dbReference>
<dbReference type="GO" id="GO:0006357">
    <property type="term" value="P:regulation of transcription by RNA polymerase II"/>
    <property type="evidence" value="ECO:0007669"/>
    <property type="project" value="TreeGrafter"/>
</dbReference>
<evidence type="ECO:0000313" key="8">
    <source>
        <dbReference type="EMBL" id="VDD81549.1"/>
    </source>
</evidence>
<evidence type="ECO:0000256" key="2">
    <source>
        <dbReference type="ARBA" id="ARBA00007117"/>
    </source>
</evidence>
<keyword evidence="3" id="KW-0156">Chromatin regulator</keyword>
<protein>
    <submittedName>
        <fullName evidence="10">ARID domain-containing protein</fullName>
    </submittedName>
</protein>
<dbReference type="GO" id="GO:0005634">
    <property type="term" value="C:nucleus"/>
    <property type="evidence" value="ECO:0007669"/>
    <property type="project" value="UniProtKB-SubCell"/>
</dbReference>
<evidence type="ECO:0000256" key="1">
    <source>
        <dbReference type="ARBA" id="ARBA00004123"/>
    </source>
</evidence>
<dbReference type="OrthoDB" id="5595141at2759"/>
<feature type="region of interest" description="Disordered" evidence="7">
    <location>
        <begin position="100"/>
        <end position="213"/>
    </location>
</feature>
<dbReference type="STRING" id="53468.A0A0R3UJ86"/>
<dbReference type="InterPro" id="IPR012423">
    <property type="entry name" value="Eaf7/MRGBP"/>
</dbReference>
<feature type="compositionally biased region" description="Low complexity" evidence="7">
    <location>
        <begin position="191"/>
        <end position="201"/>
    </location>
</feature>
<dbReference type="PANTHER" id="PTHR13581:SF5">
    <property type="entry name" value="MRG_MORF4L-BINDING PROTEIN"/>
    <property type="match status" value="1"/>
</dbReference>
<dbReference type="Proteomes" id="UP000267029">
    <property type="component" value="Unassembled WGS sequence"/>
</dbReference>
<name>A0A0R3UJ86_MESCO</name>
<accession>A0A0R3UJ86</accession>
<dbReference type="GO" id="GO:0006325">
    <property type="term" value="P:chromatin organization"/>
    <property type="evidence" value="ECO:0007669"/>
    <property type="project" value="UniProtKB-KW"/>
</dbReference>
<sequence length="213" mass="23789">MAWSVDDEIKLFHALMYFKPVGLDRNFQMICLAYRLNFTEKLGYSVSDIWQHLSKLYNLEELNESEVIPFPNKSSEFSLPDEFKELQDLPFPRAKSSTVSFSRLPLPSGPMNRQRPKLGSSSSWKSSSQFDEHPTTPVTSSPSLSPRSVSSPTPSASLPTTAPSVGSKRTRKSLRSNTEQDLGMPPPPSSVSPVKVVNHPSTQAPRKSSRRHN</sequence>
<gene>
    <name evidence="8" type="ORF">MCOS_LOCUS7552</name>
</gene>
<dbReference type="EMBL" id="UXSR01005379">
    <property type="protein sequence ID" value="VDD81549.1"/>
    <property type="molecule type" value="Genomic_DNA"/>
</dbReference>
<keyword evidence="9" id="KW-1185">Reference proteome</keyword>
<dbReference type="AlphaFoldDB" id="A0A0R3UJ86"/>
<reference evidence="10" key="2">
    <citation type="submission" date="2019-11" db="UniProtKB">
        <authorList>
            <consortium name="WormBaseParasite"/>
        </authorList>
    </citation>
    <scope>IDENTIFICATION</scope>
</reference>
<dbReference type="PANTHER" id="PTHR13581">
    <property type="entry name" value="MRG-BINDING PROTEIN"/>
    <property type="match status" value="1"/>
</dbReference>
<keyword evidence="4" id="KW-0805">Transcription regulation</keyword>
<proteinExistence type="inferred from homology"/>
<dbReference type="Pfam" id="PF07904">
    <property type="entry name" value="Eaf7"/>
    <property type="match status" value="1"/>
</dbReference>